<dbReference type="Proteomes" id="UP000217199">
    <property type="component" value="Unassembled WGS sequence"/>
</dbReference>
<evidence type="ECO:0000259" key="1">
    <source>
        <dbReference type="Pfam" id="PF20236"/>
    </source>
</evidence>
<dbReference type="InterPro" id="IPR046528">
    <property type="entry name" value="DUF6593"/>
</dbReference>
<evidence type="ECO:0000313" key="3">
    <source>
        <dbReference type="Proteomes" id="UP000217199"/>
    </source>
</evidence>
<accession>A0A286UB33</accession>
<evidence type="ECO:0000313" key="2">
    <source>
        <dbReference type="EMBL" id="PAV16756.1"/>
    </source>
</evidence>
<dbReference type="Pfam" id="PF20236">
    <property type="entry name" value="DUF6593"/>
    <property type="match status" value="1"/>
</dbReference>
<proteinExistence type="predicted"/>
<feature type="domain" description="DUF6593" evidence="1">
    <location>
        <begin position="79"/>
        <end position="193"/>
    </location>
</feature>
<gene>
    <name evidence="2" type="ORF">PNOK_0837600</name>
</gene>
<dbReference type="InParanoid" id="A0A286UB33"/>
<reference evidence="2 3" key="1">
    <citation type="journal article" date="2017" name="Mol. Ecol.">
        <title>Comparative and population genomic landscape of Phellinus noxius: A hypervariable fungus causing root rot in trees.</title>
        <authorList>
            <person name="Chung C.L."/>
            <person name="Lee T.J."/>
            <person name="Akiba M."/>
            <person name="Lee H.H."/>
            <person name="Kuo T.H."/>
            <person name="Liu D."/>
            <person name="Ke H.M."/>
            <person name="Yokoi T."/>
            <person name="Roa M.B."/>
            <person name="Lu M.J."/>
            <person name="Chang Y.Y."/>
            <person name="Ann P.J."/>
            <person name="Tsai J.N."/>
            <person name="Chen C.Y."/>
            <person name="Tzean S.S."/>
            <person name="Ota Y."/>
            <person name="Hattori T."/>
            <person name="Sahashi N."/>
            <person name="Liou R.F."/>
            <person name="Kikuchi T."/>
            <person name="Tsai I.J."/>
        </authorList>
    </citation>
    <scope>NUCLEOTIDE SEQUENCE [LARGE SCALE GENOMIC DNA]</scope>
    <source>
        <strain evidence="2 3">FFPRI411160</strain>
    </source>
</reference>
<dbReference type="OrthoDB" id="3191568at2759"/>
<dbReference type="STRING" id="2282107.A0A286UB33"/>
<comment type="caution">
    <text evidence="2">The sequence shown here is derived from an EMBL/GenBank/DDBJ whole genome shotgun (WGS) entry which is preliminary data.</text>
</comment>
<sequence length="213" mass="22792">MYTHSNPFVQGGWSGAFSSTIGGDATNPPSIYGALPMTTGSPSAGSKSGATHFQFTNPNPTILNSTVVGPHRDGTIHQLVNISTDDRLAGYTAFRDADGKSIALIEWSGSQPRVEVRGSVAKVLAGEWLQVMMDPRFGRPVRKMDVRGSRFAWCPSGEALLLYPQTPGQNPIAVAKKNGHIINLEMSEQALLSGLLESCIVAITLLLSGRRLE</sequence>
<protein>
    <recommendedName>
        <fullName evidence="1">DUF6593 domain-containing protein</fullName>
    </recommendedName>
</protein>
<dbReference type="EMBL" id="NBII01000008">
    <property type="protein sequence ID" value="PAV16756.1"/>
    <property type="molecule type" value="Genomic_DNA"/>
</dbReference>
<keyword evidence="3" id="KW-1185">Reference proteome</keyword>
<dbReference type="AlphaFoldDB" id="A0A286UB33"/>
<name>A0A286UB33_9AGAM</name>
<organism evidence="2 3">
    <name type="scientific">Pyrrhoderma noxium</name>
    <dbReference type="NCBI Taxonomy" id="2282107"/>
    <lineage>
        <taxon>Eukaryota</taxon>
        <taxon>Fungi</taxon>
        <taxon>Dikarya</taxon>
        <taxon>Basidiomycota</taxon>
        <taxon>Agaricomycotina</taxon>
        <taxon>Agaricomycetes</taxon>
        <taxon>Hymenochaetales</taxon>
        <taxon>Hymenochaetaceae</taxon>
        <taxon>Pyrrhoderma</taxon>
    </lineage>
</organism>